<evidence type="ECO:0000256" key="7">
    <source>
        <dbReference type="RuleBase" id="RU364083"/>
    </source>
</evidence>
<dbReference type="Pfam" id="PF00005">
    <property type="entry name" value="ABC_tran"/>
    <property type="match status" value="1"/>
</dbReference>
<dbReference type="InterPro" id="IPR017871">
    <property type="entry name" value="ABC_transporter-like_CS"/>
</dbReference>
<keyword evidence="5 7" id="KW-1278">Translocase</keyword>
<keyword evidence="1 7" id="KW-0813">Transport</keyword>
<keyword evidence="4 7" id="KW-0067">ATP-binding</keyword>
<dbReference type="SUPFAM" id="SSF50331">
    <property type="entry name" value="MOP-like"/>
    <property type="match status" value="1"/>
</dbReference>
<gene>
    <name evidence="7" type="primary">potA</name>
    <name evidence="9" type="ORF">FRZ44_18180</name>
</gene>
<dbReference type="PROSITE" id="PS00211">
    <property type="entry name" value="ABC_TRANSPORTER_1"/>
    <property type="match status" value="1"/>
</dbReference>
<dbReference type="SUPFAM" id="SSF52540">
    <property type="entry name" value="P-loop containing nucleoside triphosphate hydrolases"/>
    <property type="match status" value="1"/>
</dbReference>
<sequence length="366" mass="39777">MGQQSAVEIRRLTKVFGTPATESTPVLNDVSLTIEDNEFFTLLGPSGCGKTTLLRLTAGFEQPTKGSVILFGRHMEGLAPDARPVNTVFQSYMLFPHMTVEENVGFGLRMLGRPAAEIKRRSRHVLSLVRLTGLENRSPHQLSGGQQQRVALARALAPAPRVLLLDEPLSALDLKLRHQMRGELKTLQRETGITFVFVTHDQDEALTMSDRIAVLGNGTIHQVGTPVDVYENPVNRFVAGFVGETNFIDAVIERRSGAGAICRIGENCRLAVESSGKATVGEAVILSVRPEKLRLEPIGQDDPEQLIGRIANRNYGGAGTAYQVDVKGGISLLVHEGNDVAGRPRLQEGEAVRIVVPPKAVRMLEG</sequence>
<dbReference type="GO" id="GO:0043190">
    <property type="term" value="C:ATP-binding cassette (ABC) transporter complex"/>
    <property type="evidence" value="ECO:0007669"/>
    <property type="project" value="InterPro"/>
</dbReference>
<evidence type="ECO:0000256" key="1">
    <source>
        <dbReference type="ARBA" id="ARBA00022448"/>
    </source>
</evidence>
<dbReference type="EC" id="7.6.2.11" evidence="7"/>
<dbReference type="GO" id="GO:0016887">
    <property type="term" value="F:ATP hydrolysis activity"/>
    <property type="evidence" value="ECO:0007669"/>
    <property type="project" value="InterPro"/>
</dbReference>
<accession>A0A5J6MGE4</accession>
<dbReference type="InterPro" id="IPR005893">
    <property type="entry name" value="PotA-like"/>
</dbReference>
<dbReference type="InterPro" id="IPR050093">
    <property type="entry name" value="ABC_SmlMolc_Importer"/>
</dbReference>
<evidence type="ECO:0000256" key="5">
    <source>
        <dbReference type="ARBA" id="ARBA00022967"/>
    </source>
</evidence>
<dbReference type="PROSITE" id="PS50893">
    <property type="entry name" value="ABC_TRANSPORTER_2"/>
    <property type="match status" value="1"/>
</dbReference>
<comment type="similarity">
    <text evidence="7">Belongs to the ABC transporter superfamily. Spermidine/putrescine importer (TC 3.A.1.11.1) family.</text>
</comment>
<evidence type="ECO:0000256" key="3">
    <source>
        <dbReference type="ARBA" id="ARBA00022741"/>
    </source>
</evidence>
<dbReference type="PANTHER" id="PTHR42781:SF4">
    <property type="entry name" value="SPERMIDINE_PUTRESCINE IMPORT ATP-BINDING PROTEIN POTA"/>
    <property type="match status" value="1"/>
</dbReference>
<dbReference type="SMART" id="SM00382">
    <property type="entry name" value="AAA"/>
    <property type="match status" value="1"/>
</dbReference>
<dbReference type="GO" id="GO:0015417">
    <property type="term" value="F:ABC-type polyamine transporter activity"/>
    <property type="evidence" value="ECO:0007669"/>
    <property type="project" value="UniProtKB-EC"/>
</dbReference>
<dbReference type="Proteomes" id="UP000326202">
    <property type="component" value="Chromosome"/>
</dbReference>
<dbReference type="Gene3D" id="2.40.50.100">
    <property type="match status" value="1"/>
</dbReference>
<dbReference type="AlphaFoldDB" id="A0A5J6MGE4"/>
<dbReference type="InterPro" id="IPR003593">
    <property type="entry name" value="AAA+_ATPase"/>
</dbReference>
<comment type="catalytic activity">
    <reaction evidence="7">
        <text>ATP + H2O + polyamine-[polyamine-binding protein]Side 1 = ADP + phosphate + polyamineSide 2 + [polyamine-binding protein]Side 1.</text>
        <dbReference type="EC" id="7.6.2.11"/>
    </reaction>
</comment>
<dbReference type="NCBIfam" id="TIGR01187">
    <property type="entry name" value="potA"/>
    <property type="match status" value="1"/>
</dbReference>
<dbReference type="Pfam" id="PF08402">
    <property type="entry name" value="TOBE_2"/>
    <property type="match status" value="1"/>
</dbReference>
<dbReference type="PANTHER" id="PTHR42781">
    <property type="entry name" value="SPERMIDINE/PUTRESCINE IMPORT ATP-BINDING PROTEIN POTA"/>
    <property type="match status" value="1"/>
</dbReference>
<reference evidence="9 10" key="1">
    <citation type="submission" date="2019-08" db="EMBL/GenBank/DDBJ databases">
        <title>Hyperibacter terrae gen. nov., sp. nov. and Hyperibacter viscosus sp. nov., two new members in the family Rhodospirillaceae isolated from the rhizosphere of Hypericum perforatum.</title>
        <authorList>
            <person name="Noviana Z."/>
        </authorList>
    </citation>
    <scope>NUCLEOTIDE SEQUENCE [LARGE SCALE GENOMIC DNA]</scope>
    <source>
        <strain evidence="9 10">R5913</strain>
    </source>
</reference>
<protein>
    <recommendedName>
        <fullName evidence="7">Spermidine/putrescine import ATP-binding protein PotA</fullName>
        <ecNumber evidence="7">7.6.2.11</ecNumber>
    </recommendedName>
</protein>
<dbReference type="KEGG" id="htq:FRZ44_18180"/>
<proteinExistence type="inferred from homology"/>
<dbReference type="OrthoDB" id="9802264at2"/>
<comment type="subunit">
    <text evidence="7">The complex is composed of two ATP-binding proteins (PotA), two transmembrane proteins (PotB and PotC) and a solute-binding protein (PotD).</text>
</comment>
<evidence type="ECO:0000256" key="4">
    <source>
        <dbReference type="ARBA" id="ARBA00022840"/>
    </source>
</evidence>
<evidence type="ECO:0000259" key="8">
    <source>
        <dbReference type="PROSITE" id="PS50893"/>
    </source>
</evidence>
<dbReference type="InterPro" id="IPR013611">
    <property type="entry name" value="Transp-assoc_OB_typ2"/>
</dbReference>
<keyword evidence="10" id="KW-1185">Reference proteome</keyword>
<evidence type="ECO:0000256" key="2">
    <source>
        <dbReference type="ARBA" id="ARBA00022475"/>
    </source>
</evidence>
<feature type="domain" description="ABC transporter" evidence="8">
    <location>
        <begin position="7"/>
        <end position="242"/>
    </location>
</feature>
<evidence type="ECO:0000313" key="10">
    <source>
        <dbReference type="Proteomes" id="UP000326202"/>
    </source>
</evidence>
<evidence type="ECO:0000313" key="9">
    <source>
        <dbReference type="EMBL" id="QEX16523.1"/>
    </source>
</evidence>
<keyword evidence="6 7" id="KW-0472">Membrane</keyword>
<dbReference type="GO" id="GO:0005524">
    <property type="term" value="F:ATP binding"/>
    <property type="evidence" value="ECO:0007669"/>
    <property type="project" value="UniProtKB-KW"/>
</dbReference>
<keyword evidence="2 7" id="KW-1003">Cell membrane</keyword>
<dbReference type="GO" id="GO:0015847">
    <property type="term" value="P:putrescine transport"/>
    <property type="evidence" value="ECO:0007669"/>
    <property type="project" value="UniProtKB-ARBA"/>
</dbReference>
<evidence type="ECO:0000256" key="6">
    <source>
        <dbReference type="ARBA" id="ARBA00023136"/>
    </source>
</evidence>
<dbReference type="RefSeq" id="WP_151176872.1">
    <property type="nucleotide sequence ID" value="NZ_CP042906.1"/>
</dbReference>
<keyword evidence="3 7" id="KW-0547">Nucleotide-binding</keyword>
<dbReference type="InterPro" id="IPR003439">
    <property type="entry name" value="ABC_transporter-like_ATP-bd"/>
</dbReference>
<name>A0A5J6MGE4_9PROT</name>
<dbReference type="Gene3D" id="3.40.50.300">
    <property type="entry name" value="P-loop containing nucleotide triphosphate hydrolases"/>
    <property type="match status" value="1"/>
</dbReference>
<dbReference type="InterPro" id="IPR027417">
    <property type="entry name" value="P-loop_NTPase"/>
</dbReference>
<dbReference type="InterPro" id="IPR008995">
    <property type="entry name" value="Mo/tungstate-bd_C_term_dom"/>
</dbReference>
<dbReference type="EMBL" id="CP042906">
    <property type="protein sequence ID" value="QEX16523.1"/>
    <property type="molecule type" value="Genomic_DNA"/>
</dbReference>
<organism evidence="9 10">
    <name type="scientific">Hypericibacter terrae</name>
    <dbReference type="NCBI Taxonomy" id="2602015"/>
    <lineage>
        <taxon>Bacteria</taxon>
        <taxon>Pseudomonadati</taxon>
        <taxon>Pseudomonadota</taxon>
        <taxon>Alphaproteobacteria</taxon>
        <taxon>Rhodospirillales</taxon>
        <taxon>Dongiaceae</taxon>
        <taxon>Hypericibacter</taxon>
    </lineage>
</organism>
<dbReference type="FunFam" id="3.40.50.300:FF:000133">
    <property type="entry name" value="Spermidine/putrescine import ATP-binding protein PotA"/>
    <property type="match status" value="1"/>
</dbReference>
<comment type="function">
    <text evidence="7">Part of the ABC transporter complex PotABCD involved in spermidine/putrescine import. Responsible for energy coupling to the transport system.</text>
</comment>